<keyword evidence="2" id="KW-0813">Transport</keyword>
<comment type="similarity">
    <text evidence="6">Belongs to the major facilitator superfamily. Allantoate permease family.</text>
</comment>
<accession>A0A6G1JP25</accession>
<feature type="transmembrane region" description="Helical" evidence="8">
    <location>
        <begin position="175"/>
        <end position="200"/>
    </location>
</feature>
<feature type="region of interest" description="Disordered" evidence="7">
    <location>
        <begin position="1"/>
        <end position="22"/>
    </location>
</feature>
<keyword evidence="5 8" id="KW-0472">Membrane</keyword>
<dbReference type="Gene3D" id="1.20.1250.20">
    <property type="entry name" value="MFS general substrate transporter like domains"/>
    <property type="match status" value="2"/>
</dbReference>
<name>A0A6G1JP25_9PLEO</name>
<feature type="transmembrane region" description="Helical" evidence="8">
    <location>
        <begin position="212"/>
        <end position="233"/>
    </location>
</feature>
<gene>
    <name evidence="10" type="ORF">K458DRAFT_398267</name>
</gene>
<dbReference type="AlphaFoldDB" id="A0A6G1JP25"/>
<comment type="subcellular location">
    <subcellularLocation>
        <location evidence="1">Membrane</location>
        <topology evidence="1">Multi-pass membrane protein</topology>
    </subcellularLocation>
</comment>
<sequence>MARTSHDAVQSAPEVVHDSADDVGKPDIAKVERVLSVTDEKGDHMNYDRVDAEISKYANAVAIDISPEENRRLKRMIDSRVLPIMVFTYFLQALDKGTMSFTAIMGIRTDIPILADNSKWGWLTTCIYIAVLIVEFPTNWIIQRVPIAKYLGFNIMAWSLVLACHAACWNYPSLIAVRTLLGIFEAVCQPTFLILSSMWYKRDEQAAIVTYWYMMNGAQQIVGGLMAYCFSLIKSPPSPLRSWQAIFLTYGLFSFFWGLFVIWWLPDSPMRAKCWSEEDKKLMVERVRSNQTGLQNKKFRPYQMKEAFLDPQTWCYCLIAICTTLPTSGLGSFSQIIIKGFHFSVLETQLLAMVLGVVIIATLLSSTWLVKKTNQNLIVMAVFVIPSFIGTIVLMTVRLHDKATQVGLLISYYIVLSFWAAQTLSMSMLARNVAGQTKKSTTVACNFVAWCVGNAIGPQVFLTRDSPRYFIAFATHLGCYVLLVLTIAFLRFNFMLRNKAKDKLVSQVAEARDDHLVHAFDDLTDKENPNFRYVY</sequence>
<dbReference type="InterPro" id="IPR036259">
    <property type="entry name" value="MFS_trans_sf"/>
</dbReference>
<dbReference type="InterPro" id="IPR011701">
    <property type="entry name" value="MFS"/>
</dbReference>
<feature type="transmembrane region" description="Helical" evidence="8">
    <location>
        <begin position="442"/>
        <end position="463"/>
    </location>
</feature>
<evidence type="ECO:0000256" key="5">
    <source>
        <dbReference type="ARBA" id="ARBA00023136"/>
    </source>
</evidence>
<evidence type="ECO:0000313" key="11">
    <source>
        <dbReference type="Proteomes" id="UP000799291"/>
    </source>
</evidence>
<dbReference type="Pfam" id="PF07690">
    <property type="entry name" value="MFS_1"/>
    <property type="match status" value="1"/>
</dbReference>
<feature type="transmembrane region" description="Helical" evidence="8">
    <location>
        <begin position="81"/>
        <end position="108"/>
    </location>
</feature>
<dbReference type="GO" id="GO:0016020">
    <property type="term" value="C:membrane"/>
    <property type="evidence" value="ECO:0007669"/>
    <property type="project" value="UniProtKB-SubCell"/>
</dbReference>
<evidence type="ECO:0000256" key="6">
    <source>
        <dbReference type="ARBA" id="ARBA00037968"/>
    </source>
</evidence>
<evidence type="ECO:0000256" key="3">
    <source>
        <dbReference type="ARBA" id="ARBA00022692"/>
    </source>
</evidence>
<evidence type="ECO:0000256" key="4">
    <source>
        <dbReference type="ARBA" id="ARBA00022989"/>
    </source>
</evidence>
<dbReference type="OrthoDB" id="6730379at2759"/>
<reference evidence="10" key="1">
    <citation type="journal article" date="2020" name="Stud. Mycol.">
        <title>101 Dothideomycetes genomes: a test case for predicting lifestyles and emergence of pathogens.</title>
        <authorList>
            <person name="Haridas S."/>
            <person name="Albert R."/>
            <person name="Binder M."/>
            <person name="Bloem J."/>
            <person name="Labutti K."/>
            <person name="Salamov A."/>
            <person name="Andreopoulos B."/>
            <person name="Baker S."/>
            <person name="Barry K."/>
            <person name="Bills G."/>
            <person name="Bluhm B."/>
            <person name="Cannon C."/>
            <person name="Castanera R."/>
            <person name="Culley D."/>
            <person name="Daum C."/>
            <person name="Ezra D."/>
            <person name="Gonzalez J."/>
            <person name="Henrissat B."/>
            <person name="Kuo A."/>
            <person name="Liang C."/>
            <person name="Lipzen A."/>
            <person name="Lutzoni F."/>
            <person name="Magnuson J."/>
            <person name="Mondo S."/>
            <person name="Nolan M."/>
            <person name="Ohm R."/>
            <person name="Pangilinan J."/>
            <person name="Park H.-J."/>
            <person name="Ramirez L."/>
            <person name="Alfaro M."/>
            <person name="Sun H."/>
            <person name="Tritt A."/>
            <person name="Yoshinaga Y."/>
            <person name="Zwiers L.-H."/>
            <person name="Turgeon B."/>
            <person name="Goodwin S."/>
            <person name="Spatafora J."/>
            <person name="Crous P."/>
            <person name="Grigoriev I."/>
        </authorList>
    </citation>
    <scope>NUCLEOTIDE SEQUENCE</scope>
    <source>
        <strain evidence="10">CBS 122367</strain>
    </source>
</reference>
<feature type="transmembrane region" description="Helical" evidence="8">
    <location>
        <begin position="350"/>
        <end position="370"/>
    </location>
</feature>
<feature type="transmembrane region" description="Helical" evidence="8">
    <location>
        <begin position="314"/>
        <end position="338"/>
    </location>
</feature>
<evidence type="ECO:0000313" key="10">
    <source>
        <dbReference type="EMBL" id="KAF2691875.1"/>
    </source>
</evidence>
<dbReference type="PANTHER" id="PTHR43791:SF63">
    <property type="entry name" value="HIGH AFFINITY CYSTEINE TRANSPORTER"/>
    <property type="match status" value="1"/>
</dbReference>
<keyword evidence="11" id="KW-1185">Reference proteome</keyword>
<evidence type="ECO:0000256" key="1">
    <source>
        <dbReference type="ARBA" id="ARBA00004141"/>
    </source>
</evidence>
<feature type="transmembrane region" description="Helical" evidence="8">
    <location>
        <begin position="120"/>
        <end position="138"/>
    </location>
</feature>
<dbReference type="EMBL" id="MU005569">
    <property type="protein sequence ID" value="KAF2691875.1"/>
    <property type="molecule type" value="Genomic_DNA"/>
</dbReference>
<keyword evidence="3 8" id="KW-0812">Transmembrane</keyword>
<dbReference type="InterPro" id="IPR020846">
    <property type="entry name" value="MFS_dom"/>
</dbReference>
<dbReference type="PROSITE" id="PS50850">
    <property type="entry name" value="MFS"/>
    <property type="match status" value="1"/>
</dbReference>
<dbReference type="PANTHER" id="PTHR43791">
    <property type="entry name" value="PERMEASE-RELATED"/>
    <property type="match status" value="1"/>
</dbReference>
<proteinExistence type="inferred from homology"/>
<dbReference type="GO" id="GO:0033229">
    <property type="term" value="F:cysteine transmembrane transporter activity"/>
    <property type="evidence" value="ECO:0007669"/>
    <property type="project" value="TreeGrafter"/>
</dbReference>
<evidence type="ECO:0000256" key="8">
    <source>
        <dbReference type="SAM" id="Phobius"/>
    </source>
</evidence>
<dbReference type="SUPFAM" id="SSF103473">
    <property type="entry name" value="MFS general substrate transporter"/>
    <property type="match status" value="1"/>
</dbReference>
<dbReference type="Proteomes" id="UP000799291">
    <property type="component" value="Unassembled WGS sequence"/>
</dbReference>
<dbReference type="FunFam" id="1.20.1250.20:FF:000064">
    <property type="entry name" value="MFS allantoate transporter"/>
    <property type="match status" value="1"/>
</dbReference>
<organism evidence="10 11">
    <name type="scientific">Lentithecium fluviatile CBS 122367</name>
    <dbReference type="NCBI Taxonomy" id="1168545"/>
    <lineage>
        <taxon>Eukaryota</taxon>
        <taxon>Fungi</taxon>
        <taxon>Dikarya</taxon>
        <taxon>Ascomycota</taxon>
        <taxon>Pezizomycotina</taxon>
        <taxon>Dothideomycetes</taxon>
        <taxon>Pleosporomycetidae</taxon>
        <taxon>Pleosporales</taxon>
        <taxon>Massarineae</taxon>
        <taxon>Lentitheciaceae</taxon>
        <taxon>Lentithecium</taxon>
    </lineage>
</organism>
<feature type="transmembrane region" description="Helical" evidence="8">
    <location>
        <begin position="469"/>
        <end position="494"/>
    </location>
</feature>
<feature type="domain" description="Major facilitator superfamily (MFS) profile" evidence="9">
    <location>
        <begin position="81"/>
        <end position="501"/>
    </location>
</feature>
<keyword evidence="4 8" id="KW-1133">Transmembrane helix</keyword>
<feature type="transmembrane region" description="Helical" evidence="8">
    <location>
        <begin position="245"/>
        <end position="265"/>
    </location>
</feature>
<feature type="transmembrane region" description="Helical" evidence="8">
    <location>
        <begin position="150"/>
        <end position="169"/>
    </location>
</feature>
<evidence type="ECO:0000256" key="2">
    <source>
        <dbReference type="ARBA" id="ARBA00022448"/>
    </source>
</evidence>
<evidence type="ECO:0000256" key="7">
    <source>
        <dbReference type="SAM" id="MobiDB-lite"/>
    </source>
</evidence>
<feature type="transmembrane region" description="Helical" evidence="8">
    <location>
        <begin position="377"/>
        <end position="397"/>
    </location>
</feature>
<evidence type="ECO:0000259" key="9">
    <source>
        <dbReference type="PROSITE" id="PS50850"/>
    </source>
</evidence>
<feature type="transmembrane region" description="Helical" evidence="8">
    <location>
        <begin position="409"/>
        <end position="430"/>
    </location>
</feature>
<protein>
    <submittedName>
        <fullName evidence="10">Allantoate permease</fullName>
    </submittedName>
</protein>